<proteinExistence type="predicted"/>
<reference evidence="1 2" key="1">
    <citation type="submission" date="2016-10" db="EMBL/GenBank/DDBJ databases">
        <authorList>
            <person name="de Groot N.N."/>
        </authorList>
    </citation>
    <scope>NUCLEOTIDE SEQUENCE [LARGE SCALE GENOMIC DNA]</scope>
    <source>
        <strain evidence="1 2">AR67</strain>
    </source>
</reference>
<protein>
    <submittedName>
        <fullName evidence="1">Uncharacterized protein</fullName>
    </submittedName>
</protein>
<gene>
    <name evidence="1" type="ORF">SAMN02910406_00053</name>
</gene>
<dbReference type="EMBL" id="FOKQ01000001">
    <property type="protein sequence ID" value="SFB66368.1"/>
    <property type="molecule type" value="Genomic_DNA"/>
</dbReference>
<name>A0A1I1CZP4_RUMAL</name>
<evidence type="ECO:0000313" key="2">
    <source>
        <dbReference type="Proteomes" id="UP000182192"/>
    </source>
</evidence>
<dbReference type="AlphaFoldDB" id="A0A1I1CZP4"/>
<accession>A0A1I1CZP4</accession>
<evidence type="ECO:0000313" key="1">
    <source>
        <dbReference type="EMBL" id="SFB66368.1"/>
    </source>
</evidence>
<sequence length="71" mass="8001">MQAGILNVIFYTLFLAPPEASIEDAVYRGHGTFPNRSILAIWVLREPGALNTLPLLREYIITAMKMKRAIL</sequence>
<dbReference type="Proteomes" id="UP000182192">
    <property type="component" value="Unassembled WGS sequence"/>
</dbReference>
<organism evidence="1 2">
    <name type="scientific">Ruminococcus albus</name>
    <dbReference type="NCBI Taxonomy" id="1264"/>
    <lineage>
        <taxon>Bacteria</taxon>
        <taxon>Bacillati</taxon>
        <taxon>Bacillota</taxon>
        <taxon>Clostridia</taxon>
        <taxon>Eubacteriales</taxon>
        <taxon>Oscillospiraceae</taxon>
        <taxon>Ruminococcus</taxon>
    </lineage>
</organism>